<dbReference type="InterPro" id="IPR020568">
    <property type="entry name" value="Ribosomal_Su5_D2-typ_SF"/>
</dbReference>
<dbReference type="Gene3D" id="3.30.230.10">
    <property type="match status" value="1"/>
</dbReference>
<evidence type="ECO:0000256" key="3">
    <source>
        <dbReference type="ARBA" id="ARBA00022989"/>
    </source>
</evidence>
<keyword evidence="5" id="KW-0807">Transducer</keyword>
<evidence type="ECO:0000259" key="7">
    <source>
        <dbReference type="PROSITE" id="PS50262"/>
    </source>
</evidence>
<dbReference type="InterPro" id="IPR052954">
    <property type="entry name" value="GPCR-Ligand_Int"/>
</dbReference>
<dbReference type="CDD" id="cd14978">
    <property type="entry name" value="7tmA_FMRFamide_R-like"/>
    <property type="match status" value="1"/>
</dbReference>
<dbReference type="GO" id="GO:0004252">
    <property type="term" value="F:serine-type endopeptidase activity"/>
    <property type="evidence" value="ECO:0007669"/>
    <property type="project" value="InterPro"/>
</dbReference>
<feature type="transmembrane region" description="Helical" evidence="6">
    <location>
        <begin position="309"/>
        <end position="331"/>
    </location>
</feature>
<protein>
    <submittedName>
        <fullName evidence="9">G-protein coupled receptors family 1 profile domain-containing protein</fullName>
    </submittedName>
</protein>
<dbReference type="WBParaSite" id="scf7180000422050.g8182">
    <property type="protein sequence ID" value="scf7180000422050.g8182"/>
    <property type="gene ID" value="scf7180000422050.g8182"/>
</dbReference>
<dbReference type="GO" id="GO:0004930">
    <property type="term" value="F:G protein-coupled receptor activity"/>
    <property type="evidence" value="ECO:0007669"/>
    <property type="project" value="UniProtKB-KW"/>
</dbReference>
<dbReference type="GO" id="GO:0016020">
    <property type="term" value="C:membrane"/>
    <property type="evidence" value="ECO:0007669"/>
    <property type="project" value="UniProtKB-SubCell"/>
</dbReference>
<feature type="transmembrane region" description="Helical" evidence="6">
    <location>
        <begin position="343"/>
        <end position="367"/>
    </location>
</feature>
<feature type="domain" description="G-protein coupled receptors family 1 profile" evidence="7">
    <location>
        <begin position="57"/>
        <end position="364"/>
    </location>
</feature>
<evidence type="ECO:0000256" key="1">
    <source>
        <dbReference type="ARBA" id="ARBA00004370"/>
    </source>
</evidence>
<dbReference type="PANTHER" id="PTHR46641">
    <property type="entry name" value="FMRFAMIDE RECEPTOR-RELATED"/>
    <property type="match status" value="1"/>
</dbReference>
<keyword evidence="2 5" id="KW-0812">Transmembrane</keyword>
<keyword evidence="3 6" id="KW-1133">Transmembrane helix</keyword>
<dbReference type="GO" id="GO:0004176">
    <property type="term" value="F:ATP-dependent peptidase activity"/>
    <property type="evidence" value="ECO:0007669"/>
    <property type="project" value="InterPro"/>
</dbReference>
<dbReference type="PRINTS" id="PR00237">
    <property type="entry name" value="GPCRRHODOPSN"/>
</dbReference>
<evidence type="ECO:0000256" key="5">
    <source>
        <dbReference type="RuleBase" id="RU000688"/>
    </source>
</evidence>
<dbReference type="SUPFAM" id="SSF54211">
    <property type="entry name" value="Ribosomal protein S5 domain 2-like"/>
    <property type="match status" value="1"/>
</dbReference>
<dbReference type="InterPro" id="IPR017452">
    <property type="entry name" value="GPCR_Rhodpsn_7TM"/>
</dbReference>
<dbReference type="PROSITE" id="PS00237">
    <property type="entry name" value="G_PROTEIN_RECEP_F1_1"/>
    <property type="match status" value="1"/>
</dbReference>
<reference evidence="9" key="1">
    <citation type="submission" date="2022-11" db="UniProtKB">
        <authorList>
            <consortium name="WormBaseParasite"/>
        </authorList>
    </citation>
    <scope>IDENTIFICATION</scope>
</reference>
<accession>A0A915P1U5</accession>
<evidence type="ECO:0000256" key="4">
    <source>
        <dbReference type="ARBA" id="ARBA00023136"/>
    </source>
</evidence>
<dbReference type="InterPro" id="IPR014721">
    <property type="entry name" value="Ribsml_uS5_D2-typ_fold_subgr"/>
</dbReference>
<comment type="similarity">
    <text evidence="5">Belongs to the G-protein coupled receptor 1 family.</text>
</comment>
<dbReference type="Gene3D" id="1.20.1070.10">
    <property type="entry name" value="Rhodopsin 7-helix transmembrane proteins"/>
    <property type="match status" value="1"/>
</dbReference>
<dbReference type="PANTHER" id="PTHR46641:SF23">
    <property type="entry name" value="G-PROTEIN COUPLED RECEPTORS FAMILY 1 PROFILE DOMAIN-CONTAINING PROTEIN"/>
    <property type="match status" value="1"/>
</dbReference>
<dbReference type="InterPro" id="IPR008269">
    <property type="entry name" value="Lon_proteolytic"/>
</dbReference>
<dbReference type="Proteomes" id="UP000887560">
    <property type="component" value="Unplaced"/>
</dbReference>
<keyword evidence="8" id="KW-1185">Reference proteome</keyword>
<proteinExistence type="inferred from homology"/>
<dbReference type="AlphaFoldDB" id="A0A915P1U5"/>
<feature type="transmembrane region" description="Helical" evidence="6">
    <location>
        <begin position="237"/>
        <end position="258"/>
    </location>
</feature>
<name>A0A915P1U5_9BILA</name>
<dbReference type="Pfam" id="PF05362">
    <property type="entry name" value="Lon_C"/>
    <property type="match status" value="1"/>
</dbReference>
<sequence length="511" mass="58294">MIFNTSSNDLSALEFEEENSCLSIQAQFEDNEQNFQTILWWTNAVCLPIIAVIGLFCNGLNILVLVSTEQARRMPSWHFLLALALFDSAFLIFAVLELSLPIPLDGQHLLISVHTRFVLFIRMFASAFYKASILIVVAFNVERYLYVCRPLWVYRSGILEKRACWVVGLALVIGLLCSVQWPLAWRVVELECNEPCEKEEIENSNCLNVNKTKILKYSIVVIKESLILQKYYRLMDWFSLFMFNLFPILLLAYLNIQLMQTLRHIVRRDSSVSANFLQQNCEENNEQIRVLPVEEENQQNNCNNSNANAMLFAVVLLLFVCIGPQAAARLLYEWHGIYHLNSVLYTCITQQLVFLNASLNFCLYCLVSRRYRLMLKETINRLLHCNFKIIIKSEGRCLQKTKDSNENNKKFQLILQNNTNSNIRTQKSGGCALALSIISTCKNKGLKSGFAILGELAENGQSDEVDGTAEKIAAAKQIGITTVLAPKEMEKILNPIKVELDIIYISNILEA</sequence>
<organism evidence="8 9">
    <name type="scientific">Meloidogyne floridensis</name>
    <dbReference type="NCBI Taxonomy" id="298350"/>
    <lineage>
        <taxon>Eukaryota</taxon>
        <taxon>Metazoa</taxon>
        <taxon>Ecdysozoa</taxon>
        <taxon>Nematoda</taxon>
        <taxon>Chromadorea</taxon>
        <taxon>Rhabditida</taxon>
        <taxon>Tylenchina</taxon>
        <taxon>Tylenchomorpha</taxon>
        <taxon>Tylenchoidea</taxon>
        <taxon>Meloidogynidae</taxon>
        <taxon>Meloidogyninae</taxon>
        <taxon>Meloidogyne</taxon>
    </lineage>
</organism>
<evidence type="ECO:0000256" key="2">
    <source>
        <dbReference type="ARBA" id="ARBA00022692"/>
    </source>
</evidence>
<feature type="transmembrane region" description="Helical" evidence="6">
    <location>
        <begin position="38"/>
        <end position="65"/>
    </location>
</feature>
<dbReference type="GO" id="GO:0006508">
    <property type="term" value="P:proteolysis"/>
    <property type="evidence" value="ECO:0007669"/>
    <property type="project" value="InterPro"/>
</dbReference>
<dbReference type="SUPFAM" id="SSF81321">
    <property type="entry name" value="Family A G protein-coupled receptor-like"/>
    <property type="match status" value="1"/>
</dbReference>
<feature type="transmembrane region" description="Helical" evidence="6">
    <location>
        <begin position="162"/>
        <end position="181"/>
    </location>
</feature>
<keyword evidence="5" id="KW-0675">Receptor</keyword>
<dbReference type="InterPro" id="IPR000276">
    <property type="entry name" value="GPCR_Rhodpsn"/>
</dbReference>
<feature type="transmembrane region" description="Helical" evidence="6">
    <location>
        <begin position="77"/>
        <end position="96"/>
    </location>
</feature>
<dbReference type="PROSITE" id="PS50262">
    <property type="entry name" value="G_PROTEIN_RECEP_F1_2"/>
    <property type="match status" value="1"/>
</dbReference>
<comment type="subcellular location">
    <subcellularLocation>
        <location evidence="1">Membrane</location>
    </subcellularLocation>
</comment>
<evidence type="ECO:0000313" key="8">
    <source>
        <dbReference type="Proteomes" id="UP000887560"/>
    </source>
</evidence>
<feature type="transmembrane region" description="Helical" evidence="6">
    <location>
        <begin position="116"/>
        <end position="141"/>
    </location>
</feature>
<evidence type="ECO:0000256" key="6">
    <source>
        <dbReference type="SAM" id="Phobius"/>
    </source>
</evidence>
<evidence type="ECO:0000313" key="9">
    <source>
        <dbReference type="WBParaSite" id="scf7180000422050.g8182"/>
    </source>
</evidence>
<keyword evidence="5" id="KW-0297">G-protein coupled receptor</keyword>
<keyword evidence="4 6" id="KW-0472">Membrane</keyword>
<dbReference type="Pfam" id="PF00001">
    <property type="entry name" value="7tm_1"/>
    <property type="match status" value="1"/>
</dbReference>